<sequence length="150" mass="16292">MIPLNKRLDQAFKEAIKGQQQTVLSTLRMLKTAVRHKEVEVKHPLTEAELLAVINSQAKQRRDAIAEFSKAGRPDLASKEEEELSVLLSFLPAQLSAEEVEAAVARIIAQVGATGPRDLGKVMKTAMAELAGQTDGKVVQAIVRRRLGAG</sequence>
<gene>
    <name evidence="1" type="ORF">ENV52_14520</name>
</gene>
<reference evidence="1" key="1">
    <citation type="journal article" date="2020" name="mSystems">
        <title>Genome- and Community-Level Interaction Insights into Carbon Utilization and Element Cycling Functions of Hydrothermarchaeota in Hydrothermal Sediment.</title>
        <authorList>
            <person name="Zhou Z."/>
            <person name="Liu Y."/>
            <person name="Xu W."/>
            <person name="Pan J."/>
            <person name="Luo Z.H."/>
            <person name="Li M."/>
        </authorList>
    </citation>
    <scope>NUCLEOTIDE SEQUENCE [LARGE SCALE GENOMIC DNA]</scope>
    <source>
        <strain evidence="1">SpSt-767</strain>
    </source>
</reference>
<organism evidence="1">
    <name type="scientific">Desulfobacca acetoxidans</name>
    <dbReference type="NCBI Taxonomy" id="60893"/>
    <lineage>
        <taxon>Bacteria</taxon>
        <taxon>Pseudomonadati</taxon>
        <taxon>Thermodesulfobacteriota</taxon>
        <taxon>Desulfobaccia</taxon>
        <taxon>Desulfobaccales</taxon>
        <taxon>Desulfobaccaceae</taxon>
        <taxon>Desulfobacca</taxon>
    </lineage>
</organism>
<dbReference type="InterPro" id="IPR003789">
    <property type="entry name" value="Asn/Gln_tRNA_amidoTrase-B-like"/>
</dbReference>
<name>A0A7V6A696_9BACT</name>
<dbReference type="Gene3D" id="1.10.10.410">
    <property type="match status" value="1"/>
</dbReference>
<proteinExistence type="predicted"/>
<dbReference type="InterPro" id="IPR019004">
    <property type="entry name" value="YqeY/Aim41"/>
</dbReference>
<dbReference type="AlphaFoldDB" id="A0A7V6A696"/>
<accession>A0A7V6A696</accession>
<dbReference type="SUPFAM" id="SSF89095">
    <property type="entry name" value="GatB/YqeY motif"/>
    <property type="match status" value="1"/>
</dbReference>
<dbReference type="PANTHER" id="PTHR28055">
    <property type="entry name" value="ALTERED INHERITANCE OF MITOCHONDRIA PROTEIN 41, MITOCHONDRIAL"/>
    <property type="match status" value="1"/>
</dbReference>
<dbReference type="GO" id="GO:0016884">
    <property type="term" value="F:carbon-nitrogen ligase activity, with glutamine as amido-N-donor"/>
    <property type="evidence" value="ECO:0007669"/>
    <property type="project" value="InterPro"/>
</dbReference>
<dbReference type="InterPro" id="IPR023168">
    <property type="entry name" value="GatB_Yqey_C_2"/>
</dbReference>
<dbReference type="PANTHER" id="PTHR28055:SF1">
    <property type="entry name" value="ALTERED INHERITANCE OF MITOCHONDRIA PROTEIN 41, MITOCHONDRIAL"/>
    <property type="match status" value="1"/>
</dbReference>
<dbReference type="Pfam" id="PF09424">
    <property type="entry name" value="YqeY"/>
    <property type="match status" value="1"/>
</dbReference>
<evidence type="ECO:0000313" key="1">
    <source>
        <dbReference type="EMBL" id="HHS30900.1"/>
    </source>
</evidence>
<protein>
    <submittedName>
        <fullName evidence="1">GatB/YqeY domain-containing protein</fullName>
    </submittedName>
</protein>
<comment type="caution">
    <text evidence="1">The sequence shown here is derived from an EMBL/GenBank/DDBJ whole genome shotgun (WGS) entry which is preliminary data.</text>
</comment>
<dbReference type="EMBL" id="DTGR01000221">
    <property type="protein sequence ID" value="HHS30900.1"/>
    <property type="molecule type" value="Genomic_DNA"/>
</dbReference>
<dbReference type="InterPro" id="IPR042184">
    <property type="entry name" value="YqeY/Aim41_N"/>
</dbReference>
<dbReference type="Gene3D" id="1.10.1510.10">
    <property type="entry name" value="Uncharacterised protein YqeY/AIM41 PF09424, N-terminal domain"/>
    <property type="match status" value="1"/>
</dbReference>